<evidence type="ECO:0000313" key="2">
    <source>
        <dbReference type="Proteomes" id="UP001152888"/>
    </source>
</evidence>
<gene>
    <name evidence="1" type="ORF">ACAOBT_LOCUS21794</name>
</gene>
<protein>
    <submittedName>
        <fullName evidence="1">Uncharacterized protein</fullName>
    </submittedName>
</protein>
<dbReference type="OrthoDB" id="6798239at2759"/>
<evidence type="ECO:0000313" key="1">
    <source>
        <dbReference type="EMBL" id="CAH1993883.1"/>
    </source>
</evidence>
<organism evidence="1 2">
    <name type="scientific">Acanthoscelides obtectus</name>
    <name type="common">Bean weevil</name>
    <name type="synonym">Bruchus obtectus</name>
    <dbReference type="NCBI Taxonomy" id="200917"/>
    <lineage>
        <taxon>Eukaryota</taxon>
        <taxon>Metazoa</taxon>
        <taxon>Ecdysozoa</taxon>
        <taxon>Arthropoda</taxon>
        <taxon>Hexapoda</taxon>
        <taxon>Insecta</taxon>
        <taxon>Pterygota</taxon>
        <taxon>Neoptera</taxon>
        <taxon>Endopterygota</taxon>
        <taxon>Coleoptera</taxon>
        <taxon>Polyphaga</taxon>
        <taxon>Cucujiformia</taxon>
        <taxon>Chrysomeloidea</taxon>
        <taxon>Chrysomelidae</taxon>
        <taxon>Bruchinae</taxon>
        <taxon>Bruchini</taxon>
        <taxon>Acanthoscelides</taxon>
    </lineage>
</organism>
<comment type="caution">
    <text evidence="1">The sequence shown here is derived from an EMBL/GenBank/DDBJ whole genome shotgun (WGS) entry which is preliminary data.</text>
</comment>
<name>A0A9P0LC71_ACAOB</name>
<accession>A0A9P0LC71</accession>
<keyword evidence="2" id="KW-1185">Reference proteome</keyword>
<dbReference type="Proteomes" id="UP001152888">
    <property type="component" value="Unassembled WGS sequence"/>
</dbReference>
<dbReference type="AlphaFoldDB" id="A0A9P0LC71"/>
<reference evidence="1" key="1">
    <citation type="submission" date="2022-03" db="EMBL/GenBank/DDBJ databases">
        <authorList>
            <person name="Sayadi A."/>
        </authorList>
    </citation>
    <scope>NUCLEOTIDE SEQUENCE</scope>
</reference>
<proteinExistence type="predicted"/>
<sequence>MAVCKRFIGKNTRIHPKMNLPADNPASNLPRISISTLPAGLQEKNITAAIAAKAAHITKTLFLPNRAASAEPPNDPTAAPNMNVHTTVDHTMFRAHGDG</sequence>
<dbReference type="EMBL" id="CAKOFQ010007186">
    <property type="protein sequence ID" value="CAH1993883.1"/>
    <property type="molecule type" value="Genomic_DNA"/>
</dbReference>